<keyword evidence="2" id="KW-1185">Reference proteome</keyword>
<name>A0ACC1SSS8_9HYPO</name>
<comment type="caution">
    <text evidence="1">The sequence shown here is derived from an EMBL/GenBank/DDBJ whole genome shotgun (WGS) entry which is preliminary data.</text>
</comment>
<reference evidence="1" key="1">
    <citation type="submission" date="2022-08" db="EMBL/GenBank/DDBJ databases">
        <title>Genome Sequence of Fusarium decemcellulare.</title>
        <authorList>
            <person name="Buettner E."/>
        </authorList>
    </citation>
    <scope>NUCLEOTIDE SEQUENCE</scope>
    <source>
        <strain evidence="1">Babe19</strain>
    </source>
</reference>
<gene>
    <name evidence="1" type="ORF">NM208_g2338</name>
</gene>
<accession>A0ACC1SSS8</accession>
<proteinExistence type="predicted"/>
<dbReference type="EMBL" id="JANRMS010000137">
    <property type="protein sequence ID" value="KAJ3545799.1"/>
    <property type="molecule type" value="Genomic_DNA"/>
</dbReference>
<dbReference type="Proteomes" id="UP001148629">
    <property type="component" value="Unassembled WGS sequence"/>
</dbReference>
<evidence type="ECO:0000313" key="1">
    <source>
        <dbReference type="EMBL" id="KAJ3545799.1"/>
    </source>
</evidence>
<protein>
    <submittedName>
        <fullName evidence="1">Uncharacterized protein</fullName>
    </submittedName>
</protein>
<evidence type="ECO:0000313" key="2">
    <source>
        <dbReference type="Proteomes" id="UP001148629"/>
    </source>
</evidence>
<organism evidence="1 2">
    <name type="scientific">Fusarium decemcellulare</name>
    <dbReference type="NCBI Taxonomy" id="57161"/>
    <lineage>
        <taxon>Eukaryota</taxon>
        <taxon>Fungi</taxon>
        <taxon>Dikarya</taxon>
        <taxon>Ascomycota</taxon>
        <taxon>Pezizomycotina</taxon>
        <taxon>Sordariomycetes</taxon>
        <taxon>Hypocreomycetidae</taxon>
        <taxon>Hypocreales</taxon>
        <taxon>Nectriaceae</taxon>
        <taxon>Fusarium</taxon>
        <taxon>Fusarium decemcellulare species complex</taxon>
    </lineage>
</organism>
<sequence>MVGIHIYFIRVAEIWQANAASNPTPISSGVSFLNSETWRVDSSRYRRLGNVPWAVGCIPIGQSRVAREIQALIMAIVPKLFIEAMLDLLLRNYQECDASYAGSAHLQCAPNAHLEQICGLILACPRILDCSMNLMTPATKSDQLKSALQWTASHTKIEEELQQIKRLRTLLICPLTGDASP</sequence>